<evidence type="ECO:0000313" key="3">
    <source>
        <dbReference type="Proteomes" id="UP001363151"/>
    </source>
</evidence>
<dbReference type="PROSITE" id="PS51257">
    <property type="entry name" value="PROKAR_LIPOPROTEIN"/>
    <property type="match status" value="1"/>
</dbReference>
<evidence type="ECO:0000313" key="2">
    <source>
        <dbReference type="EMBL" id="KAK7230284.1"/>
    </source>
</evidence>
<dbReference type="EMBL" id="JBBJCI010000439">
    <property type="protein sequence ID" value="KAK7230284.1"/>
    <property type="molecule type" value="Genomic_DNA"/>
</dbReference>
<accession>A0ABR1FGC0</accession>
<proteinExistence type="predicted"/>
<reference evidence="2 3" key="1">
    <citation type="submission" date="2024-03" db="EMBL/GenBank/DDBJ databases">
        <title>Aureococcus anophagefferens CCMP1851 and Kratosvirus quantuckense: Draft genome of a second virus-susceptible host strain in the model system.</title>
        <authorList>
            <person name="Chase E."/>
            <person name="Truchon A.R."/>
            <person name="Schepens W."/>
            <person name="Wilhelm S.W."/>
        </authorList>
    </citation>
    <scope>NUCLEOTIDE SEQUENCE [LARGE SCALE GENOMIC DNA]</scope>
    <source>
        <strain evidence="2 3">CCMP1851</strain>
    </source>
</reference>
<protein>
    <recommendedName>
        <fullName evidence="4">Nucleotide-diphospho-sugar transferase domain-containing protein</fullName>
    </recommendedName>
</protein>
<evidence type="ECO:0008006" key="4">
    <source>
        <dbReference type="Google" id="ProtNLM"/>
    </source>
</evidence>
<evidence type="ECO:0000256" key="1">
    <source>
        <dbReference type="SAM" id="MobiDB-lite"/>
    </source>
</evidence>
<feature type="region of interest" description="Disordered" evidence="1">
    <location>
        <begin position="91"/>
        <end position="130"/>
    </location>
</feature>
<comment type="caution">
    <text evidence="2">The sequence shown here is derived from an EMBL/GenBank/DDBJ whole genome shotgun (WGS) entry which is preliminary data.</text>
</comment>
<feature type="compositionally biased region" description="Basic and acidic residues" evidence="1">
    <location>
        <begin position="91"/>
        <end position="114"/>
    </location>
</feature>
<sequence length="476" mass="53243">MANDGKKAATVPVWLVLAVALGGACLFLMPTSAPGPAQAVTVYEKPPVTMESPKALEKLRAKLDAEKAAEKDAASLPKPVVSDRKRKILDQEKAQQAKMAKALEKSAPKEDKPKPAPKLPPVKVKKLKPSDDPWASALKPMWGLEHNPSADVVMALGFGYSQKEFARFVSTLRATDYAGDIVLAAGPPEKFQRGVEDYLRGEGVLAYQFTYECVKKKRRRLLMTPAGCTLTNWYAKGDQRGPRPLAVSRYEMYRTWLSFYEDTSWGIIFDFRDTFFQRDPFTIVDKSPSAPNLHLFAENRQVKTVGNCIFNSGWLRCWGKETPKKYSNNSVVCSGSTMGSAPALRQYTERMVAEMDKMKCHATPARTESDQGYHNYLYDSGELARLPGVKVTHHEQGHGIVNTIGAMNGFRVPAHMKGPLDTHWKIKDKDGYILDYDGQKSAVVHQWDRFHKECVNHIDRLANAYMRDKKAKLASA</sequence>
<dbReference type="Proteomes" id="UP001363151">
    <property type="component" value="Unassembled WGS sequence"/>
</dbReference>
<name>A0ABR1FGC0_AURAN</name>
<keyword evidence="3" id="KW-1185">Reference proteome</keyword>
<organism evidence="2 3">
    <name type="scientific">Aureococcus anophagefferens</name>
    <name type="common">Harmful bloom alga</name>
    <dbReference type="NCBI Taxonomy" id="44056"/>
    <lineage>
        <taxon>Eukaryota</taxon>
        <taxon>Sar</taxon>
        <taxon>Stramenopiles</taxon>
        <taxon>Ochrophyta</taxon>
        <taxon>Pelagophyceae</taxon>
        <taxon>Pelagomonadales</taxon>
        <taxon>Pelagomonadaceae</taxon>
        <taxon>Aureococcus</taxon>
    </lineage>
</organism>
<gene>
    <name evidence="2" type="ORF">SO694_00186036</name>
</gene>